<dbReference type="SMART" id="SM01079">
    <property type="entry name" value="CHASE"/>
    <property type="match status" value="1"/>
</dbReference>
<dbReference type="InterPro" id="IPR003594">
    <property type="entry name" value="HATPase_dom"/>
</dbReference>
<feature type="compositionally biased region" description="Low complexity" evidence="8">
    <location>
        <begin position="1096"/>
        <end position="1108"/>
    </location>
</feature>
<dbReference type="PROSITE" id="PS50109">
    <property type="entry name" value="HIS_KIN"/>
    <property type="match status" value="1"/>
</dbReference>
<dbReference type="SMART" id="SM00091">
    <property type="entry name" value="PAS"/>
    <property type="match status" value="1"/>
</dbReference>
<dbReference type="InterPro" id="IPR036097">
    <property type="entry name" value="HisK_dim/P_sf"/>
</dbReference>
<dbReference type="Pfam" id="PF02518">
    <property type="entry name" value="HATPase_c"/>
    <property type="match status" value="1"/>
</dbReference>
<dbReference type="InterPro" id="IPR036890">
    <property type="entry name" value="HATPase_C_sf"/>
</dbReference>
<evidence type="ECO:0000259" key="11">
    <source>
        <dbReference type="PROSITE" id="PS50110"/>
    </source>
</evidence>
<dbReference type="Proteomes" id="UP000265703">
    <property type="component" value="Unassembled WGS sequence"/>
</dbReference>
<evidence type="ECO:0000256" key="9">
    <source>
        <dbReference type="SAM" id="Phobius"/>
    </source>
</evidence>
<dbReference type="InterPro" id="IPR042240">
    <property type="entry name" value="CHASE_sf"/>
</dbReference>
<evidence type="ECO:0000259" key="10">
    <source>
        <dbReference type="PROSITE" id="PS50109"/>
    </source>
</evidence>
<feature type="domain" description="CHASE" evidence="13">
    <location>
        <begin position="322"/>
        <end position="423"/>
    </location>
</feature>
<dbReference type="PANTHER" id="PTHR45339">
    <property type="entry name" value="HYBRID SIGNAL TRANSDUCTION HISTIDINE KINASE J"/>
    <property type="match status" value="1"/>
</dbReference>
<feature type="region of interest" description="Disordered" evidence="8">
    <location>
        <begin position="1029"/>
        <end position="1054"/>
    </location>
</feature>
<feature type="compositionally biased region" description="Polar residues" evidence="8">
    <location>
        <begin position="1216"/>
        <end position="1227"/>
    </location>
</feature>
<dbReference type="EMBL" id="QKYT01000072">
    <property type="protein sequence ID" value="RIA94844.1"/>
    <property type="molecule type" value="Genomic_DNA"/>
</dbReference>
<dbReference type="InterPro" id="IPR035965">
    <property type="entry name" value="PAS-like_dom_sf"/>
</dbReference>
<comment type="subcellular location">
    <subcellularLocation>
        <location evidence="1">Membrane</location>
    </subcellularLocation>
</comment>
<evidence type="ECO:0000256" key="5">
    <source>
        <dbReference type="ARBA" id="ARBA00023012"/>
    </source>
</evidence>
<dbReference type="InterPro" id="IPR013767">
    <property type="entry name" value="PAS_fold"/>
</dbReference>
<keyword evidence="5" id="KW-0902">Two-component regulatory system</keyword>
<evidence type="ECO:0000256" key="7">
    <source>
        <dbReference type="PROSITE-ProRule" id="PRU00169"/>
    </source>
</evidence>
<sequence length="1452" mass="161148">MSNPRWFFSSKDNNNERARLRSYRQRFISDIFTRLFPQMTDNNNLRQDKEEKEKEIRNSNLTSATTITADSNITNEKNALIQVVEEEANKGANITTGLGDLSTTAYDFYNQSRRLSDISTEIIRPTQHVVNLSNIESHDTVDISTIPSNSGSRQFRNIYYGSSQTSPSQPQSILNRIKSTKETCAVVFLPLCISLIGISIAIIVLLFMLNQEVNRYKESFDYICMERINDVAATFKSGLNTGKDFVAFLTVFANSYPNLVDNADGIVNTFGNLSAINNMNIYTMNFAPKILDSDRLNYEAKHGIIKRYDGQNELIRRDYSTEYFPVRYSIPWRNETPIILNFDISSEPERAAAMAKARQTGNITISSRIQLIFDLTKGGISVFFPFYGNIIEGQQTAPNSGTDVTGFVTGIYEIDETIKSVTDGFNDNSGVGFDIVDLENGKPIYSKDSNIVWHSASFNKQITHTIGDRRWKFTCYSSRDAYNRAVSLLAPVVYFVLITVFFAFIALLTSNYFRKLFKARYKFTEQAAKLGRTQSLLKAITADSKAVLEAIADPLVALNARGEIVGANKHALSLTGYSPEEIKVANKMHINKLLIPVAETPMEERILNPLNGDDQLIEVPVRPGMRDVLARKKDGTCFEAEANFSQPVVEKNYFTQVVMFRDVSFKKENERAVMDAKKEADLANQSKTEFLFFLCHEIRNPAHAILGFAEMLQNSLKEKEQFEELEYIISAGKFLSFIVNDILDLTHLTNPNPYEIELKCNGFNIYTLVDNIAKIQSIEADHKHIKVKTIIGGQLPQILFGDECRLEQILLKLLARSIEVAPSNGTIELTIEQKKIHRSKGVLLRFSVKDQSKGLSSDEEIKELFKPYSKTNSSIGSRFHAQGLSMALVQAIIKVMGGRLVVEKVDRSSNSSKRKDDANGKNHVWFEIWLLTEEAKERGKLFRESFDSIAVSKTGSAGQNSFKISSAPGSTNGKLMDDIVINSDLADNEDVMSQAQLRNAKSMPAKPKRDSKSYMSTIRKKRRATLTSTAAAAAALNSGGEESNDEEAGSNSEIIKNVTDNSKTATSITTKFFRKRSIMLTSGLSRAGSIPNEKLSSSPLSASFSQNSVNEDSIHRGGDKNIVRIESQENILPIISYYSGGNTSVSPGSIIPPVPPVPPVPSLPQDRNLLLFKSSTTDSINSKNSSSASLTAPTSVTNVNTSQNVSVPPHDPPASVASTSTNSHNQHSLHITLPNNQPPLTPLSSHVTHPPSLNIIADTNNTSTTNNINNDNKLPSILDNLAGVQSTAVADTAAASSDQQKQLKILLVEDNLVCQRVTYKMLNRNNYLVDIANHGKEAVDMVEAIQKQQQQYACILMDIITPVMNGYEATQVLRDRGVKIPILALTANSFGSDVKKAKDVGMDDFLTKPIKEVELIAAIKAQIKISENIDNQHDDSMEISVEHKDQYLTVNS</sequence>
<name>A0A397TJ13_9GLOM</name>
<feature type="modified residue" description="4-aspartylphosphate" evidence="7">
    <location>
        <position position="1358"/>
    </location>
</feature>
<dbReference type="InterPro" id="IPR000014">
    <property type="entry name" value="PAS"/>
</dbReference>
<dbReference type="NCBIfam" id="TIGR00229">
    <property type="entry name" value="sensory_box"/>
    <property type="match status" value="1"/>
</dbReference>
<dbReference type="Gene3D" id="3.30.565.10">
    <property type="entry name" value="Histidine kinase-like ATPase, C-terminal domain"/>
    <property type="match status" value="1"/>
</dbReference>
<dbReference type="InterPro" id="IPR005467">
    <property type="entry name" value="His_kinase_dom"/>
</dbReference>
<dbReference type="PROSITE" id="PS50112">
    <property type="entry name" value="PAS"/>
    <property type="match status" value="1"/>
</dbReference>
<evidence type="ECO:0000256" key="3">
    <source>
        <dbReference type="ARBA" id="ARBA00022692"/>
    </source>
</evidence>
<dbReference type="InterPro" id="IPR001789">
    <property type="entry name" value="Sig_transdc_resp-reg_receiver"/>
</dbReference>
<dbReference type="SUPFAM" id="SSF55785">
    <property type="entry name" value="PYP-like sensor domain (PAS domain)"/>
    <property type="match status" value="1"/>
</dbReference>
<dbReference type="Gene3D" id="1.10.287.130">
    <property type="match status" value="1"/>
</dbReference>
<feature type="transmembrane region" description="Helical" evidence="9">
    <location>
        <begin position="185"/>
        <end position="209"/>
    </location>
</feature>
<dbReference type="SUPFAM" id="SSF55874">
    <property type="entry name" value="ATPase domain of HSP90 chaperone/DNA topoisomerase II/histidine kinase"/>
    <property type="match status" value="1"/>
</dbReference>
<evidence type="ECO:0000256" key="2">
    <source>
        <dbReference type="ARBA" id="ARBA00022553"/>
    </source>
</evidence>
<evidence type="ECO:0000313" key="15">
    <source>
        <dbReference type="Proteomes" id="UP000265703"/>
    </source>
</evidence>
<keyword evidence="6 9" id="KW-0472">Membrane</keyword>
<feature type="compositionally biased region" description="Low complexity" evidence="8">
    <location>
        <begin position="1199"/>
        <end position="1208"/>
    </location>
</feature>
<dbReference type="PROSITE" id="PS50839">
    <property type="entry name" value="CHASE"/>
    <property type="match status" value="1"/>
</dbReference>
<dbReference type="SMART" id="SM00387">
    <property type="entry name" value="HATPase_c"/>
    <property type="match status" value="1"/>
</dbReference>
<dbReference type="SMART" id="SM00388">
    <property type="entry name" value="HisKA"/>
    <property type="match status" value="1"/>
</dbReference>
<dbReference type="InterPro" id="IPR011006">
    <property type="entry name" value="CheY-like_superfamily"/>
</dbReference>
<evidence type="ECO:0000256" key="1">
    <source>
        <dbReference type="ARBA" id="ARBA00004370"/>
    </source>
</evidence>
<dbReference type="Gene3D" id="3.30.450.350">
    <property type="entry name" value="CHASE domain"/>
    <property type="match status" value="1"/>
</dbReference>
<reference evidence="14 15" key="1">
    <citation type="submission" date="2018-06" db="EMBL/GenBank/DDBJ databases">
        <title>Comparative genomics reveals the genomic features of Rhizophagus irregularis, R. cerebriforme, R. diaphanum and Gigaspora rosea, and their symbiotic lifestyle signature.</title>
        <authorList>
            <person name="Morin E."/>
            <person name="San Clemente H."/>
            <person name="Chen E.C.H."/>
            <person name="De La Providencia I."/>
            <person name="Hainaut M."/>
            <person name="Kuo A."/>
            <person name="Kohler A."/>
            <person name="Murat C."/>
            <person name="Tang N."/>
            <person name="Roy S."/>
            <person name="Loubradou J."/>
            <person name="Henrissat B."/>
            <person name="Grigoriev I.V."/>
            <person name="Corradi N."/>
            <person name="Roux C."/>
            <person name="Martin F.M."/>
        </authorList>
    </citation>
    <scope>NUCLEOTIDE SEQUENCE [LARGE SCALE GENOMIC DNA]</scope>
    <source>
        <strain evidence="14 15">DAOM 227022</strain>
    </source>
</reference>
<dbReference type="CDD" id="cd17546">
    <property type="entry name" value="REC_hyHK_CKI1_RcsC-like"/>
    <property type="match status" value="1"/>
</dbReference>
<evidence type="ECO:0000256" key="4">
    <source>
        <dbReference type="ARBA" id="ARBA00022989"/>
    </source>
</evidence>
<dbReference type="GO" id="GO:0016020">
    <property type="term" value="C:membrane"/>
    <property type="evidence" value="ECO:0007669"/>
    <property type="project" value="UniProtKB-SubCell"/>
</dbReference>
<dbReference type="Pfam" id="PF00989">
    <property type="entry name" value="PAS"/>
    <property type="match status" value="1"/>
</dbReference>
<keyword evidence="3 9" id="KW-0812">Transmembrane</keyword>
<evidence type="ECO:0000313" key="14">
    <source>
        <dbReference type="EMBL" id="RIA94844.1"/>
    </source>
</evidence>
<feature type="region of interest" description="Disordered" evidence="8">
    <location>
        <begin position="1199"/>
        <end position="1227"/>
    </location>
</feature>
<dbReference type="GO" id="GO:0006355">
    <property type="term" value="P:regulation of DNA-templated transcription"/>
    <property type="evidence" value="ECO:0007669"/>
    <property type="project" value="InterPro"/>
</dbReference>
<gene>
    <name evidence="14" type="ORF">C1645_758928</name>
</gene>
<dbReference type="Gene3D" id="3.30.450.20">
    <property type="entry name" value="PAS domain"/>
    <property type="match status" value="1"/>
</dbReference>
<comment type="caution">
    <text evidence="14">The sequence shown here is derived from an EMBL/GenBank/DDBJ whole genome shotgun (WGS) entry which is preliminary data.</text>
</comment>
<dbReference type="Pfam" id="PF00072">
    <property type="entry name" value="Response_reg"/>
    <property type="match status" value="1"/>
</dbReference>
<proteinExistence type="predicted"/>
<organism evidence="14 15">
    <name type="scientific">Glomus cerebriforme</name>
    <dbReference type="NCBI Taxonomy" id="658196"/>
    <lineage>
        <taxon>Eukaryota</taxon>
        <taxon>Fungi</taxon>
        <taxon>Fungi incertae sedis</taxon>
        <taxon>Mucoromycota</taxon>
        <taxon>Glomeromycotina</taxon>
        <taxon>Glomeromycetes</taxon>
        <taxon>Glomerales</taxon>
        <taxon>Glomeraceae</taxon>
        <taxon>Glomus</taxon>
    </lineage>
</organism>
<dbReference type="PANTHER" id="PTHR45339:SF1">
    <property type="entry name" value="HYBRID SIGNAL TRANSDUCTION HISTIDINE KINASE J"/>
    <property type="match status" value="1"/>
</dbReference>
<feature type="domain" description="Histidine kinase" evidence="10">
    <location>
        <begin position="693"/>
        <end position="903"/>
    </location>
</feature>
<evidence type="ECO:0000259" key="12">
    <source>
        <dbReference type="PROSITE" id="PS50112"/>
    </source>
</evidence>
<accession>A0A397TJ13</accession>
<dbReference type="SUPFAM" id="SSF52172">
    <property type="entry name" value="CheY-like"/>
    <property type="match status" value="1"/>
</dbReference>
<dbReference type="CDD" id="cd00130">
    <property type="entry name" value="PAS"/>
    <property type="match status" value="1"/>
</dbReference>
<keyword evidence="15" id="KW-1185">Reference proteome</keyword>
<evidence type="ECO:0000256" key="6">
    <source>
        <dbReference type="ARBA" id="ARBA00023136"/>
    </source>
</evidence>
<dbReference type="STRING" id="658196.A0A397TJ13"/>
<dbReference type="SMART" id="SM00448">
    <property type="entry name" value="REC"/>
    <property type="match status" value="1"/>
</dbReference>
<dbReference type="InterPro" id="IPR003661">
    <property type="entry name" value="HisK_dim/P_dom"/>
</dbReference>
<dbReference type="SUPFAM" id="SSF47384">
    <property type="entry name" value="Homodimeric domain of signal transducing histidine kinase"/>
    <property type="match status" value="1"/>
</dbReference>
<feature type="region of interest" description="Disordered" evidence="8">
    <location>
        <begin position="1088"/>
        <end position="1115"/>
    </location>
</feature>
<keyword evidence="4 9" id="KW-1133">Transmembrane helix</keyword>
<dbReference type="PROSITE" id="PS50110">
    <property type="entry name" value="RESPONSE_REGULATORY"/>
    <property type="match status" value="1"/>
</dbReference>
<dbReference type="CDD" id="cd00082">
    <property type="entry name" value="HisKA"/>
    <property type="match status" value="1"/>
</dbReference>
<evidence type="ECO:0000256" key="8">
    <source>
        <dbReference type="SAM" id="MobiDB-lite"/>
    </source>
</evidence>
<protein>
    <submittedName>
        <fullName evidence="14">Uncharacterized protein</fullName>
    </submittedName>
</protein>
<feature type="domain" description="PAS" evidence="12">
    <location>
        <begin position="540"/>
        <end position="582"/>
    </location>
</feature>
<dbReference type="InterPro" id="IPR006189">
    <property type="entry name" value="CHASE_dom"/>
</dbReference>
<feature type="domain" description="Response regulatory" evidence="11">
    <location>
        <begin position="1304"/>
        <end position="1423"/>
    </location>
</feature>
<dbReference type="GO" id="GO:0000155">
    <property type="term" value="F:phosphorelay sensor kinase activity"/>
    <property type="evidence" value="ECO:0007669"/>
    <property type="project" value="InterPro"/>
</dbReference>
<dbReference type="Pfam" id="PF00512">
    <property type="entry name" value="HisKA"/>
    <property type="match status" value="1"/>
</dbReference>
<dbReference type="Pfam" id="PF03924">
    <property type="entry name" value="CHASE"/>
    <property type="match status" value="1"/>
</dbReference>
<feature type="transmembrane region" description="Helical" evidence="9">
    <location>
        <begin position="486"/>
        <end position="508"/>
    </location>
</feature>
<evidence type="ECO:0000259" key="13">
    <source>
        <dbReference type="PROSITE" id="PS50839"/>
    </source>
</evidence>
<keyword evidence="2 7" id="KW-0597">Phosphoprotein</keyword>
<dbReference type="Gene3D" id="3.40.50.2300">
    <property type="match status" value="1"/>
</dbReference>
<dbReference type="OrthoDB" id="60033at2759"/>